<dbReference type="InterPro" id="IPR022813">
    <property type="entry name" value="SecD/SecF_arch_bac"/>
</dbReference>
<feature type="transmembrane region" description="Helical" evidence="9">
    <location>
        <begin position="282"/>
        <end position="308"/>
    </location>
</feature>
<comment type="subunit">
    <text evidence="9">Forms a complex with SecD. Part of the essential Sec protein translocation apparatus which comprises SecA, SecYEG and auxiliary proteins SecDF. Other proteins may also be involved.</text>
</comment>
<dbReference type="GO" id="GO:0065002">
    <property type="term" value="P:intracellular protein transmembrane transport"/>
    <property type="evidence" value="ECO:0007669"/>
    <property type="project" value="UniProtKB-UniRule"/>
</dbReference>
<dbReference type="HAMAP" id="MF_01464_B">
    <property type="entry name" value="SecF_B"/>
    <property type="match status" value="1"/>
</dbReference>
<feature type="region of interest" description="Disordered" evidence="10">
    <location>
        <begin position="325"/>
        <end position="351"/>
    </location>
</feature>
<dbReference type="OrthoDB" id="9774769at2"/>
<dbReference type="Pfam" id="PF07549">
    <property type="entry name" value="Sec_GG"/>
    <property type="match status" value="1"/>
</dbReference>
<evidence type="ECO:0000259" key="11">
    <source>
        <dbReference type="Pfam" id="PF02355"/>
    </source>
</evidence>
<dbReference type="EMBL" id="LDRK01000013">
    <property type="protein sequence ID" value="KTR86856.1"/>
    <property type="molecule type" value="Genomic_DNA"/>
</dbReference>
<sequence>MARSFAEFGNALYTGEKSIDFVGRRKTWYVISIVLIIISIAGPLLRGGFTFGIEFTGGSQFQVHLSESQDRDPAIAESAVQEALPGSAPRVSQVGPTDIRVQTEALSDAENRDVAEAIAESYGVPVAEVTTSYIGPAWGQDITRQAIIALIVFILFAALVMAIYFRTWKMSLAAIIALLHDLVITAGIYGISGFEITPAAMIGFLTILGYSLYDTVVVFDKIRENTAPGELNDRRTFAESVNLGVNQTLVRSINTSVVALLPVASILFIGAFVLGAGTLRDISLALFIGIFVGAYSTIFIASPAYAHLREREPGIRKHEAKVLRTRERDGAEAAGSEDDAAVAETDPARTR</sequence>
<dbReference type="AlphaFoldDB" id="A0A147EQP9"/>
<dbReference type="RefSeq" id="WP_058593055.1">
    <property type="nucleotide sequence ID" value="NZ_LDRK01000013.1"/>
</dbReference>
<dbReference type="InterPro" id="IPR005665">
    <property type="entry name" value="SecF_bac"/>
</dbReference>
<proteinExistence type="inferred from homology"/>
<dbReference type="Proteomes" id="UP000070810">
    <property type="component" value="Unassembled WGS sequence"/>
</dbReference>
<keyword evidence="3 9" id="KW-1003">Cell membrane</keyword>
<feature type="transmembrane region" description="Helical" evidence="9">
    <location>
        <begin position="146"/>
        <end position="165"/>
    </location>
</feature>
<evidence type="ECO:0000256" key="9">
    <source>
        <dbReference type="HAMAP-Rule" id="MF_01464"/>
    </source>
</evidence>
<keyword evidence="5 9" id="KW-0653">Protein transport</keyword>
<comment type="function">
    <text evidence="9">Part of the Sec protein translocase complex. Interacts with the SecYEG preprotein conducting channel. SecDF uses the proton motive force (PMF) to complete protein translocation after the ATP-dependent function of SecA.</text>
</comment>
<organism evidence="12 13">
    <name type="scientific">Leucobacter chromiiresistens</name>
    <dbReference type="NCBI Taxonomy" id="1079994"/>
    <lineage>
        <taxon>Bacteria</taxon>
        <taxon>Bacillati</taxon>
        <taxon>Actinomycetota</taxon>
        <taxon>Actinomycetes</taxon>
        <taxon>Micrococcales</taxon>
        <taxon>Microbacteriaceae</taxon>
        <taxon>Leucobacter</taxon>
    </lineage>
</organism>
<evidence type="ECO:0000256" key="10">
    <source>
        <dbReference type="SAM" id="MobiDB-lite"/>
    </source>
</evidence>
<dbReference type="GO" id="GO:0005886">
    <property type="term" value="C:plasma membrane"/>
    <property type="evidence" value="ECO:0007669"/>
    <property type="project" value="UniProtKB-SubCell"/>
</dbReference>
<feature type="transmembrane region" description="Helical" evidence="9">
    <location>
        <begin position="196"/>
        <end position="213"/>
    </location>
</feature>
<keyword evidence="2 9" id="KW-0813">Transport</keyword>
<comment type="caution">
    <text evidence="12">The sequence shown here is derived from an EMBL/GenBank/DDBJ whole genome shotgun (WGS) entry which is preliminary data.</text>
</comment>
<feature type="transmembrane region" description="Helical" evidence="9">
    <location>
        <begin position="172"/>
        <end position="190"/>
    </location>
</feature>
<evidence type="ECO:0000256" key="8">
    <source>
        <dbReference type="ARBA" id="ARBA00023136"/>
    </source>
</evidence>
<reference evidence="12 13" key="1">
    <citation type="journal article" date="2016" name="Front. Microbiol.">
        <title>Genomic Resource of Rice Seed Associated Bacteria.</title>
        <authorList>
            <person name="Midha S."/>
            <person name="Bansal K."/>
            <person name="Sharma S."/>
            <person name="Kumar N."/>
            <person name="Patil P.P."/>
            <person name="Chaudhry V."/>
            <person name="Patil P.B."/>
        </authorList>
    </citation>
    <scope>NUCLEOTIDE SEQUENCE [LARGE SCALE GENOMIC DNA]</scope>
    <source>
        <strain evidence="12 13">NS354</strain>
    </source>
</reference>
<evidence type="ECO:0000256" key="1">
    <source>
        <dbReference type="ARBA" id="ARBA00004651"/>
    </source>
</evidence>
<keyword evidence="7 9" id="KW-0811">Translocation</keyword>
<keyword evidence="4 9" id="KW-0812">Transmembrane</keyword>
<evidence type="ECO:0000256" key="2">
    <source>
        <dbReference type="ARBA" id="ARBA00022448"/>
    </source>
</evidence>
<dbReference type="InterPro" id="IPR022646">
    <property type="entry name" value="SecD/SecF_CS"/>
</dbReference>
<evidence type="ECO:0000256" key="6">
    <source>
        <dbReference type="ARBA" id="ARBA00022989"/>
    </source>
</evidence>
<comment type="similarity">
    <text evidence="9">Belongs to the SecD/SecF family. SecF subfamily.</text>
</comment>
<dbReference type="PANTHER" id="PTHR30081">
    <property type="entry name" value="PROTEIN-EXPORT MEMBRANE PROTEIN SEC"/>
    <property type="match status" value="1"/>
</dbReference>
<evidence type="ECO:0000256" key="5">
    <source>
        <dbReference type="ARBA" id="ARBA00022927"/>
    </source>
</evidence>
<evidence type="ECO:0000313" key="12">
    <source>
        <dbReference type="EMBL" id="KTR86856.1"/>
    </source>
</evidence>
<dbReference type="SUPFAM" id="SSF82866">
    <property type="entry name" value="Multidrug efflux transporter AcrB transmembrane domain"/>
    <property type="match status" value="1"/>
</dbReference>
<keyword evidence="8 9" id="KW-0472">Membrane</keyword>
<evidence type="ECO:0000313" key="13">
    <source>
        <dbReference type="Proteomes" id="UP000070810"/>
    </source>
</evidence>
<protein>
    <recommendedName>
        <fullName evidence="9">Protein-export membrane protein SecF</fullName>
    </recommendedName>
</protein>
<evidence type="ECO:0000256" key="3">
    <source>
        <dbReference type="ARBA" id="ARBA00022475"/>
    </source>
</evidence>
<feature type="domain" description="Protein export membrane protein SecD/SecF C-terminal" evidence="11">
    <location>
        <begin position="121"/>
        <end position="310"/>
    </location>
</feature>
<dbReference type="Pfam" id="PF02355">
    <property type="entry name" value="SecD_SecF_C"/>
    <property type="match status" value="1"/>
</dbReference>
<dbReference type="GO" id="GO:0006605">
    <property type="term" value="P:protein targeting"/>
    <property type="evidence" value="ECO:0007669"/>
    <property type="project" value="UniProtKB-UniRule"/>
</dbReference>
<dbReference type="InterPro" id="IPR048634">
    <property type="entry name" value="SecD_SecF_C"/>
</dbReference>
<dbReference type="NCBIfam" id="TIGR00966">
    <property type="entry name" value="transloc_SecF"/>
    <property type="match status" value="1"/>
</dbReference>
<dbReference type="GO" id="GO:0015450">
    <property type="term" value="F:protein-transporting ATPase activity"/>
    <property type="evidence" value="ECO:0007669"/>
    <property type="project" value="InterPro"/>
</dbReference>
<gene>
    <name evidence="9" type="primary">secF</name>
    <name evidence="12" type="ORF">NS354_02575</name>
</gene>
<evidence type="ECO:0000256" key="4">
    <source>
        <dbReference type="ARBA" id="ARBA00022692"/>
    </source>
</evidence>
<dbReference type="NCBIfam" id="TIGR00916">
    <property type="entry name" value="2A0604s01"/>
    <property type="match status" value="1"/>
</dbReference>
<dbReference type="InterPro" id="IPR022645">
    <property type="entry name" value="SecD/SecF_bac"/>
</dbReference>
<dbReference type="Gene3D" id="1.20.1640.10">
    <property type="entry name" value="Multidrug efflux transporter AcrB transmembrane domain"/>
    <property type="match status" value="1"/>
</dbReference>
<dbReference type="InterPro" id="IPR055344">
    <property type="entry name" value="SecD_SecF_C_bact"/>
</dbReference>
<name>A0A147EQP9_9MICO</name>
<keyword evidence="6 9" id="KW-1133">Transmembrane helix</keyword>
<dbReference type="GO" id="GO:0043952">
    <property type="term" value="P:protein transport by the Sec complex"/>
    <property type="evidence" value="ECO:0007669"/>
    <property type="project" value="UniProtKB-UniRule"/>
</dbReference>
<feature type="transmembrane region" description="Helical" evidence="9">
    <location>
        <begin position="27"/>
        <end position="45"/>
    </location>
</feature>
<keyword evidence="13" id="KW-1185">Reference proteome</keyword>
<evidence type="ECO:0000256" key="7">
    <source>
        <dbReference type="ARBA" id="ARBA00023010"/>
    </source>
</evidence>
<accession>A0A147EQP9</accession>
<feature type="transmembrane region" description="Helical" evidence="9">
    <location>
        <begin position="257"/>
        <end position="276"/>
    </location>
</feature>
<dbReference type="PATRIC" id="fig|1079994.3.peg.445"/>
<dbReference type="PANTHER" id="PTHR30081:SF8">
    <property type="entry name" value="PROTEIN TRANSLOCASE SUBUNIT SECF"/>
    <property type="match status" value="1"/>
</dbReference>
<dbReference type="PRINTS" id="PR01755">
    <property type="entry name" value="SECFTRNLCASE"/>
</dbReference>
<comment type="subcellular location">
    <subcellularLocation>
        <location evidence="1 9">Cell membrane</location>
        <topology evidence="1 9">Multi-pass membrane protein</topology>
    </subcellularLocation>
</comment>